<dbReference type="Gene3D" id="3.40.50.720">
    <property type="entry name" value="NAD(P)-binding Rossmann-like Domain"/>
    <property type="match status" value="1"/>
</dbReference>
<proteinExistence type="inferred from homology"/>
<dbReference type="Gene3D" id="3.90.180.10">
    <property type="entry name" value="Medium-chain alcohol dehydrogenases, catalytic domain"/>
    <property type="match status" value="1"/>
</dbReference>
<dbReference type="AlphaFoldDB" id="A0A0F6WRF3"/>
<dbReference type="GO" id="GO:0005829">
    <property type="term" value="C:cytosol"/>
    <property type="evidence" value="ECO:0007669"/>
    <property type="project" value="TreeGrafter"/>
</dbReference>
<evidence type="ECO:0000256" key="7">
    <source>
        <dbReference type="RuleBase" id="RU361277"/>
    </source>
</evidence>
<dbReference type="HOGENOM" id="CLU_026673_14_1_11"/>
<dbReference type="InterPro" id="IPR013154">
    <property type="entry name" value="ADH-like_N"/>
</dbReference>
<evidence type="ECO:0000256" key="4">
    <source>
        <dbReference type="ARBA" id="ARBA00022833"/>
    </source>
</evidence>
<dbReference type="InterPro" id="IPR013149">
    <property type="entry name" value="ADH-like_C"/>
</dbReference>
<dbReference type="SUPFAM" id="SSF51735">
    <property type="entry name" value="NAD(P)-binding Rossmann-fold domains"/>
    <property type="match status" value="1"/>
</dbReference>
<comment type="similarity">
    <text evidence="2 7">Belongs to the zinc-containing alcohol dehydrogenase family.</text>
</comment>
<evidence type="ECO:0000256" key="1">
    <source>
        <dbReference type="ARBA" id="ARBA00001947"/>
    </source>
</evidence>
<evidence type="ECO:0000256" key="5">
    <source>
        <dbReference type="ARBA" id="ARBA00023002"/>
    </source>
</evidence>
<dbReference type="GO" id="GO:0046294">
    <property type="term" value="P:formaldehyde catabolic process"/>
    <property type="evidence" value="ECO:0007669"/>
    <property type="project" value="TreeGrafter"/>
</dbReference>
<dbReference type="RefSeq" id="WP_003860869.1">
    <property type="nucleotide sequence ID" value="NZ_CP011309.1"/>
</dbReference>
<dbReference type="GO" id="GO:0051903">
    <property type="term" value="F:S-(hydroxymethyl)glutathione dehydrogenase [NAD(P)+] activity"/>
    <property type="evidence" value="ECO:0007669"/>
    <property type="project" value="TreeGrafter"/>
</dbReference>
<dbReference type="SUPFAM" id="SSF50129">
    <property type="entry name" value="GroES-like"/>
    <property type="match status" value="2"/>
</dbReference>
<dbReference type="PANTHER" id="PTHR43880">
    <property type="entry name" value="ALCOHOL DEHYDROGENASE"/>
    <property type="match status" value="1"/>
</dbReference>
<evidence type="ECO:0000256" key="6">
    <source>
        <dbReference type="ARBA" id="ARBA00023027"/>
    </source>
</evidence>
<evidence type="ECO:0000256" key="3">
    <source>
        <dbReference type="ARBA" id="ARBA00022723"/>
    </source>
</evidence>
<dbReference type="Proteomes" id="UP000034037">
    <property type="component" value="Chromosome"/>
</dbReference>
<reference evidence="9 10" key="1">
    <citation type="submission" date="2015-04" db="EMBL/GenBank/DDBJ databases">
        <title>Complete Genome Sequence of Brevibacterium flavum ATCC 15168.</title>
        <authorList>
            <person name="Ahn J."/>
            <person name="Park G."/>
            <person name="Jeon W."/>
            <person name="Jang Y."/>
            <person name="Jang M."/>
            <person name="Lee H."/>
            <person name="Lee H."/>
        </authorList>
    </citation>
    <scope>NUCLEOTIDE SEQUENCE [LARGE SCALE GENOMIC DNA]</scope>
    <source>
        <strain evidence="9 10">ATCC 15168</strain>
    </source>
</reference>
<evidence type="ECO:0000259" key="8">
    <source>
        <dbReference type="SMART" id="SM00829"/>
    </source>
</evidence>
<dbReference type="PANTHER" id="PTHR43880:SF12">
    <property type="entry name" value="ALCOHOL DEHYDROGENASE CLASS-3"/>
    <property type="match status" value="1"/>
</dbReference>
<dbReference type="EMBL" id="CP011309">
    <property type="protein sequence ID" value="AKF28273.1"/>
    <property type="molecule type" value="Genomic_DNA"/>
</dbReference>
<keyword evidence="4 7" id="KW-0862">Zinc</keyword>
<dbReference type="PROSITE" id="PS00059">
    <property type="entry name" value="ADH_ZINC"/>
    <property type="match status" value="1"/>
</dbReference>
<comment type="cofactor">
    <cofactor evidence="1 7">
        <name>Zn(2+)</name>
        <dbReference type="ChEBI" id="CHEBI:29105"/>
    </cofactor>
</comment>
<feature type="domain" description="Enoyl reductase (ER)" evidence="8">
    <location>
        <begin position="10"/>
        <end position="363"/>
    </location>
</feature>
<dbReference type="PATRIC" id="fig|92706.3.peg.2581"/>
<evidence type="ECO:0000313" key="10">
    <source>
        <dbReference type="Proteomes" id="UP000034037"/>
    </source>
</evidence>
<accession>A0A0F6WRF3</accession>
<dbReference type="SMART" id="SM00829">
    <property type="entry name" value="PKS_ER"/>
    <property type="match status" value="1"/>
</dbReference>
<sequence>MQTLAAIVRATKQPFEIATIDLDAPRPDEVQIRVIAAGVCHTDAIVRDQIYPTFLPAVFGHEGAGVVVAVGSAVTSVKPDDKVVLGFNSCGQCLKCLGGKPAYCEKFYDRNFACTRDDGSTAFSEDGEQVGSHFFGQSTFANYTNVSARSVVKVDDDVPLELLGPLGCGLSTGAGAILNSLGVRAGDTVAVFGTGAVGSAAIMAAAATGSTTIIAVDIHNSRLEMARELGATHTINSKDEDPVEKIKQLTGDGVQFALDTTGVLAVTRQAADSLAINGTVGLVGAPAPGTEATFEVGASLVRGWKFQTIIEGDAVPQEFIPRLVHLWRQGKLPIEKLVRTYPLEQINDAFADSASGEVIKPIITFP</sequence>
<dbReference type="Pfam" id="PF08240">
    <property type="entry name" value="ADH_N"/>
    <property type="match status" value="1"/>
</dbReference>
<dbReference type="InterPro" id="IPR020843">
    <property type="entry name" value="ER"/>
</dbReference>
<dbReference type="InterPro" id="IPR011032">
    <property type="entry name" value="GroES-like_sf"/>
</dbReference>
<evidence type="ECO:0000256" key="2">
    <source>
        <dbReference type="ARBA" id="ARBA00008072"/>
    </source>
</evidence>
<gene>
    <name evidence="9" type="ORF">YH66_12340</name>
</gene>
<protein>
    <submittedName>
        <fullName evidence="9">Alcohol dehydrogenase</fullName>
    </submittedName>
</protein>
<organism evidence="9 10">
    <name type="scientific">[Brevibacterium] flavum</name>
    <dbReference type="NCBI Taxonomy" id="92706"/>
    <lineage>
        <taxon>Bacteria</taxon>
        <taxon>Bacillati</taxon>
        <taxon>Actinomycetota</taxon>
        <taxon>Actinomycetes</taxon>
        <taxon>Mycobacteriales</taxon>
        <taxon>Corynebacteriaceae</taxon>
        <taxon>Corynebacterium</taxon>
    </lineage>
</organism>
<dbReference type="FunFam" id="3.40.50.720:FF:000003">
    <property type="entry name" value="S-(hydroxymethyl)glutathione dehydrogenase"/>
    <property type="match status" value="1"/>
</dbReference>
<dbReference type="Pfam" id="PF00107">
    <property type="entry name" value="ADH_zinc_N"/>
    <property type="match status" value="1"/>
</dbReference>
<keyword evidence="6" id="KW-0520">NAD</keyword>
<name>A0A0F6WRF3_9CORY</name>
<dbReference type="InterPro" id="IPR002328">
    <property type="entry name" value="ADH_Zn_CS"/>
</dbReference>
<dbReference type="GO" id="GO:0008270">
    <property type="term" value="F:zinc ion binding"/>
    <property type="evidence" value="ECO:0007669"/>
    <property type="project" value="InterPro"/>
</dbReference>
<dbReference type="CDD" id="cd08278">
    <property type="entry name" value="benzyl_alcohol_DH"/>
    <property type="match status" value="1"/>
</dbReference>
<keyword evidence="10" id="KW-1185">Reference proteome</keyword>
<keyword evidence="5" id="KW-0560">Oxidoreductase</keyword>
<keyword evidence="3 7" id="KW-0479">Metal-binding</keyword>
<evidence type="ECO:0000313" key="9">
    <source>
        <dbReference type="EMBL" id="AKF28273.1"/>
    </source>
</evidence>
<dbReference type="InterPro" id="IPR036291">
    <property type="entry name" value="NAD(P)-bd_dom_sf"/>
</dbReference>